<dbReference type="PANTHER" id="PTHR23023">
    <property type="entry name" value="DIMETHYLANILINE MONOOXYGENASE"/>
    <property type="match status" value="1"/>
</dbReference>
<keyword evidence="5" id="KW-0560">Oxidoreductase</keyword>
<evidence type="ECO:0000256" key="5">
    <source>
        <dbReference type="ARBA" id="ARBA00023002"/>
    </source>
</evidence>
<keyword evidence="7" id="KW-1185">Reference proteome</keyword>
<reference evidence="7" key="1">
    <citation type="submission" date="2016-10" db="EMBL/GenBank/DDBJ databases">
        <authorList>
            <person name="Varghese N."/>
            <person name="Submissions S."/>
        </authorList>
    </citation>
    <scope>NUCLEOTIDE SEQUENCE [LARGE SCALE GENOMIC DNA]</scope>
    <source>
        <strain evidence="7">Nm71</strain>
    </source>
</reference>
<dbReference type="Proteomes" id="UP000199345">
    <property type="component" value="Unassembled WGS sequence"/>
</dbReference>
<dbReference type="GO" id="GO:0004499">
    <property type="term" value="F:N,N-dimethylaniline monooxygenase activity"/>
    <property type="evidence" value="ECO:0007669"/>
    <property type="project" value="InterPro"/>
</dbReference>
<dbReference type="GO" id="GO:0050660">
    <property type="term" value="F:flavin adenine dinucleotide binding"/>
    <property type="evidence" value="ECO:0007669"/>
    <property type="project" value="InterPro"/>
</dbReference>
<evidence type="ECO:0000256" key="3">
    <source>
        <dbReference type="ARBA" id="ARBA00022827"/>
    </source>
</evidence>
<dbReference type="Gene3D" id="3.50.50.60">
    <property type="entry name" value="FAD/NAD(P)-binding domain"/>
    <property type="match status" value="1"/>
</dbReference>
<gene>
    <name evidence="6" type="ORF">SAMN05216326_11963</name>
</gene>
<evidence type="ECO:0000256" key="4">
    <source>
        <dbReference type="ARBA" id="ARBA00022857"/>
    </source>
</evidence>
<evidence type="ECO:0000313" key="6">
    <source>
        <dbReference type="EMBL" id="SET30293.1"/>
    </source>
</evidence>
<protein>
    <submittedName>
        <fullName evidence="6">Flavin-binding monooxygenase-like</fullName>
    </submittedName>
</protein>
<dbReference type="SUPFAM" id="SSF51905">
    <property type="entry name" value="FAD/NAD(P)-binding domain"/>
    <property type="match status" value="2"/>
</dbReference>
<keyword evidence="4" id="KW-0521">NADP</keyword>
<accession>A0A1I0DFD8</accession>
<evidence type="ECO:0000313" key="7">
    <source>
        <dbReference type="Proteomes" id="UP000199345"/>
    </source>
</evidence>
<keyword evidence="3" id="KW-0274">FAD</keyword>
<evidence type="ECO:0000256" key="1">
    <source>
        <dbReference type="ARBA" id="ARBA00009183"/>
    </source>
</evidence>
<comment type="similarity">
    <text evidence="1">Belongs to the FMO family.</text>
</comment>
<evidence type="ECO:0000256" key="2">
    <source>
        <dbReference type="ARBA" id="ARBA00022630"/>
    </source>
</evidence>
<proteinExistence type="inferred from homology"/>
<dbReference type="InterPro" id="IPR000960">
    <property type="entry name" value="Flavin_mOase"/>
</dbReference>
<dbReference type="InterPro" id="IPR020946">
    <property type="entry name" value="Flavin_mOase-like"/>
</dbReference>
<dbReference type="Pfam" id="PF00743">
    <property type="entry name" value="FMO-like"/>
    <property type="match status" value="1"/>
</dbReference>
<keyword evidence="2" id="KW-0285">Flavoprotein</keyword>
<organism evidence="6 7">
    <name type="scientific">Nitrosomonas marina</name>
    <dbReference type="NCBI Taxonomy" id="917"/>
    <lineage>
        <taxon>Bacteria</taxon>
        <taxon>Pseudomonadati</taxon>
        <taxon>Pseudomonadota</taxon>
        <taxon>Betaproteobacteria</taxon>
        <taxon>Nitrosomonadales</taxon>
        <taxon>Nitrosomonadaceae</taxon>
        <taxon>Nitrosomonas</taxon>
    </lineage>
</organism>
<dbReference type="InterPro" id="IPR050346">
    <property type="entry name" value="FMO-like"/>
</dbReference>
<dbReference type="PRINTS" id="PR00370">
    <property type="entry name" value="FMOXYGENASE"/>
</dbReference>
<name>A0A1I0DFD8_9PROT</name>
<keyword evidence="6" id="KW-0503">Monooxygenase</keyword>
<dbReference type="AlphaFoldDB" id="A0A1I0DFD8"/>
<sequence>MHPIINFGTVDTVPNSIFNPEVSMQAAPVSRRSVMEKTAAVIGAGSSGLAAARHFLALGFEVHVFEREDDLGGNWNYGKPCARIYRTTHTISSKPGTEFPDFPMPQEFPDYPHHTLVLAYLRAYADHFGLIEHIHFSTGVRKVEPVNENDTRTRWLLTFERGHSRRFDILVIANGHNWYPKWPEYPGVFSGRKLHSAEYRTPDIFSGRRVLVVGGGNSGCDIAVEASLVADHVWHSTRRGYWYMPKYLLGRPADQVGDLMLALKLPLWLRRLAASMMYRLLVGSPEKTGLPRPDHRFFETHPVINSLLPYYVVQGDITPKPDIAQFDGNTVYFVNTSSVEVDLIVFATGYLIRIPFIDERHLNWQSGRPGLFLNIFHPAYDSLFVAGLIQPDSGQFGLVHWQMLLAAQYAAAVRDGRPAADLLRRQKAESQLDLGGGICYKDTSRHYLEVEHWRYRQLLQKWIKRFQ</sequence>
<dbReference type="InterPro" id="IPR036188">
    <property type="entry name" value="FAD/NAD-bd_sf"/>
</dbReference>
<dbReference type="EMBL" id="FOIA01000019">
    <property type="protein sequence ID" value="SET30293.1"/>
    <property type="molecule type" value="Genomic_DNA"/>
</dbReference>
<dbReference type="GO" id="GO:0050661">
    <property type="term" value="F:NADP binding"/>
    <property type="evidence" value="ECO:0007669"/>
    <property type="project" value="InterPro"/>
</dbReference>